<dbReference type="GO" id="GO:0003779">
    <property type="term" value="F:actin binding"/>
    <property type="evidence" value="ECO:0007669"/>
    <property type="project" value="EnsemblFungi"/>
</dbReference>
<keyword evidence="3" id="KW-0732">Signal</keyword>
<dbReference type="InterPro" id="IPR024253">
    <property type="entry name" value="Phosducin_thioredoxin-like_dom"/>
</dbReference>
<name>A0A0L0N1B0_TOLOC</name>
<dbReference type="OrthoDB" id="45518at2759"/>
<organism evidence="5 6">
    <name type="scientific">Tolypocladium ophioglossoides (strain CBS 100239)</name>
    <name type="common">Snaketongue truffleclub</name>
    <name type="synonym">Elaphocordyceps ophioglossoides</name>
    <dbReference type="NCBI Taxonomy" id="1163406"/>
    <lineage>
        <taxon>Eukaryota</taxon>
        <taxon>Fungi</taxon>
        <taxon>Dikarya</taxon>
        <taxon>Ascomycota</taxon>
        <taxon>Pezizomycotina</taxon>
        <taxon>Sordariomycetes</taxon>
        <taxon>Hypocreomycetidae</taxon>
        <taxon>Hypocreales</taxon>
        <taxon>Ophiocordycipitaceae</taxon>
        <taxon>Tolypocladium</taxon>
    </lineage>
</organism>
<evidence type="ECO:0000256" key="1">
    <source>
        <dbReference type="ARBA" id="ARBA00009686"/>
    </source>
</evidence>
<evidence type="ECO:0000256" key="2">
    <source>
        <dbReference type="SAM" id="MobiDB-lite"/>
    </source>
</evidence>
<dbReference type="EMBL" id="LFRF01000032">
    <property type="protein sequence ID" value="KND87809.1"/>
    <property type="molecule type" value="Genomic_DNA"/>
</dbReference>
<proteinExistence type="inferred from homology"/>
<dbReference type="Pfam" id="PF02114">
    <property type="entry name" value="Phosducin"/>
    <property type="match status" value="1"/>
</dbReference>
<feature type="region of interest" description="Disordered" evidence="2">
    <location>
        <begin position="272"/>
        <end position="308"/>
    </location>
</feature>
<reference evidence="5 6" key="1">
    <citation type="journal article" date="2015" name="BMC Genomics">
        <title>The genome of the truffle-parasite Tolypocladium ophioglossoides and the evolution of antifungal peptaibiotics.</title>
        <authorList>
            <person name="Quandt C.A."/>
            <person name="Bushley K.E."/>
            <person name="Spatafora J.W."/>
        </authorList>
    </citation>
    <scope>NUCLEOTIDE SEQUENCE [LARGE SCALE GENOMIC DNA]</scope>
    <source>
        <strain evidence="5 6">CBS 100239</strain>
    </source>
</reference>
<comment type="similarity">
    <text evidence="1">Belongs to the phosducin family.</text>
</comment>
<dbReference type="GO" id="GO:0071444">
    <property type="term" value="P:cellular response to pheromone"/>
    <property type="evidence" value="ECO:0007669"/>
    <property type="project" value="EnsemblFungi"/>
</dbReference>
<dbReference type="CDD" id="cd02988">
    <property type="entry name" value="Phd_like_VIAF"/>
    <property type="match status" value="1"/>
</dbReference>
<evidence type="ECO:0000256" key="3">
    <source>
        <dbReference type="SAM" id="SignalP"/>
    </source>
</evidence>
<feature type="chain" id="PRO_5005544792" evidence="3">
    <location>
        <begin position="22"/>
        <end position="308"/>
    </location>
</feature>
<sequence>APSGNDFHSILSAVVIALLQAAGYQRDCCCFWTQFCLSFSLSASEQRDKMAAPGEQRIAVPIDDPNADTEWNDILRKHGVIPEKPPSPTPMIDEAIVEGRRLAHENRLEGKDLDELDELEDLEDEGFLDQYRQKRMAELSNLQKKAVHGSVYPISKPDYQREVTEASNNGPVFVNLTSSMGTNVESRVLSELWRQAAKEYGDVKFCEIRATQAIENYPERNCPTILVYKNGDIAKQVVTLMTLGGVRTSMQKIDDMLVEAGAVSGSDMRVVKRRQAAEDAEEERLAGKSIKTGTAGRSRGDGDDDDWD</sequence>
<dbReference type="GO" id="GO:0031683">
    <property type="term" value="F:G-protein beta/gamma-subunit complex binding"/>
    <property type="evidence" value="ECO:0007669"/>
    <property type="project" value="EnsemblFungi"/>
</dbReference>
<dbReference type="GO" id="GO:0005737">
    <property type="term" value="C:cytoplasm"/>
    <property type="evidence" value="ECO:0007669"/>
    <property type="project" value="EnsemblFungi"/>
</dbReference>
<evidence type="ECO:0000313" key="5">
    <source>
        <dbReference type="EMBL" id="KND87809.1"/>
    </source>
</evidence>
<dbReference type="SUPFAM" id="SSF52833">
    <property type="entry name" value="Thioredoxin-like"/>
    <property type="match status" value="1"/>
</dbReference>
<dbReference type="InterPro" id="IPR051498">
    <property type="entry name" value="Phosducin-like_chap/apop_reg"/>
</dbReference>
<protein>
    <submittedName>
        <fullName evidence="5">Phosducin-like protein 2</fullName>
    </submittedName>
</protein>
<dbReference type="GO" id="GO:0051726">
    <property type="term" value="P:regulation of cell cycle"/>
    <property type="evidence" value="ECO:0007669"/>
    <property type="project" value="EnsemblFungi"/>
</dbReference>
<feature type="signal peptide" evidence="3">
    <location>
        <begin position="1"/>
        <end position="21"/>
    </location>
</feature>
<keyword evidence="6" id="KW-1185">Reference proteome</keyword>
<dbReference type="GO" id="GO:0030036">
    <property type="term" value="P:actin cytoskeleton organization"/>
    <property type="evidence" value="ECO:0007669"/>
    <property type="project" value="EnsemblFungi"/>
</dbReference>
<dbReference type="Gene3D" id="3.40.30.10">
    <property type="entry name" value="Glutaredoxin"/>
    <property type="match status" value="1"/>
</dbReference>
<dbReference type="GO" id="GO:0045944">
    <property type="term" value="P:positive regulation of transcription by RNA polymerase II"/>
    <property type="evidence" value="ECO:0007669"/>
    <property type="project" value="EnsemblFungi"/>
</dbReference>
<dbReference type="AlphaFoldDB" id="A0A0L0N1B0"/>
<gene>
    <name evidence="5" type="ORF">TOPH_07601</name>
</gene>
<dbReference type="PANTHER" id="PTHR45809:SF3">
    <property type="entry name" value="VIRAL IAP-ASSOCIATED FACTOR HOMOLOG"/>
    <property type="match status" value="1"/>
</dbReference>
<dbReference type="InterPro" id="IPR036249">
    <property type="entry name" value="Thioredoxin-like_sf"/>
</dbReference>
<dbReference type="GO" id="GO:0006457">
    <property type="term" value="P:protein folding"/>
    <property type="evidence" value="ECO:0007669"/>
    <property type="project" value="EnsemblFungi"/>
</dbReference>
<feature type="domain" description="Phosducin" evidence="4">
    <location>
        <begin position="120"/>
        <end position="277"/>
    </location>
</feature>
<accession>A0A0L0N1B0</accession>
<feature type="non-terminal residue" evidence="5">
    <location>
        <position position="1"/>
    </location>
</feature>
<dbReference type="PANTHER" id="PTHR45809">
    <property type="entry name" value="VIRAL IAP-ASSOCIATED FACTOR HOMOLOG"/>
    <property type="match status" value="1"/>
</dbReference>
<comment type="caution">
    <text evidence="5">The sequence shown here is derived from an EMBL/GenBank/DDBJ whole genome shotgun (WGS) entry which is preliminary data.</text>
</comment>
<dbReference type="STRING" id="1163406.A0A0L0N1B0"/>
<dbReference type="GO" id="GO:1903333">
    <property type="term" value="P:negative regulation of protein folding"/>
    <property type="evidence" value="ECO:0007669"/>
    <property type="project" value="EnsemblFungi"/>
</dbReference>
<evidence type="ECO:0000313" key="6">
    <source>
        <dbReference type="Proteomes" id="UP000036947"/>
    </source>
</evidence>
<evidence type="ECO:0000259" key="4">
    <source>
        <dbReference type="Pfam" id="PF02114"/>
    </source>
</evidence>
<dbReference type="Proteomes" id="UP000036947">
    <property type="component" value="Unassembled WGS sequence"/>
</dbReference>